<dbReference type="PANTHER" id="PTHR13500">
    <property type="entry name" value="NUCLEOLAR PRERIBOSOMAL-ASSOCIATED PROTEIN 1"/>
    <property type="match status" value="1"/>
</dbReference>
<dbReference type="PROSITE" id="PS50994">
    <property type="entry name" value="INTEGRASE"/>
    <property type="match status" value="1"/>
</dbReference>
<dbReference type="GO" id="GO:0003676">
    <property type="term" value="F:nucleic acid binding"/>
    <property type="evidence" value="ECO:0007669"/>
    <property type="project" value="InterPro"/>
</dbReference>
<dbReference type="InterPro" id="IPR013103">
    <property type="entry name" value="RVT_2"/>
</dbReference>
<keyword evidence="6" id="KW-1185">Reference proteome</keyword>
<evidence type="ECO:0000313" key="4">
    <source>
        <dbReference type="EMBL" id="RZB51390.1"/>
    </source>
</evidence>
<dbReference type="SUPFAM" id="SSF53098">
    <property type="entry name" value="Ribonuclease H-like"/>
    <property type="match status" value="1"/>
</dbReference>
<keyword evidence="1" id="KW-0378">Hydrolase</keyword>
<dbReference type="InterPro" id="IPR025724">
    <property type="entry name" value="GAG-pre-integrase_dom"/>
</dbReference>
<dbReference type="GO" id="GO:0005730">
    <property type="term" value="C:nucleolus"/>
    <property type="evidence" value="ECO:0007669"/>
    <property type="project" value="TreeGrafter"/>
</dbReference>
<organism evidence="4 6">
    <name type="scientific">Glycine soja</name>
    <name type="common">Wild soybean</name>
    <dbReference type="NCBI Taxonomy" id="3848"/>
    <lineage>
        <taxon>Eukaryota</taxon>
        <taxon>Viridiplantae</taxon>
        <taxon>Streptophyta</taxon>
        <taxon>Embryophyta</taxon>
        <taxon>Tracheophyta</taxon>
        <taxon>Spermatophyta</taxon>
        <taxon>Magnoliopsida</taxon>
        <taxon>eudicotyledons</taxon>
        <taxon>Gunneridae</taxon>
        <taxon>Pentapetalae</taxon>
        <taxon>rosids</taxon>
        <taxon>fabids</taxon>
        <taxon>Fabales</taxon>
        <taxon>Fabaceae</taxon>
        <taxon>Papilionoideae</taxon>
        <taxon>50 kb inversion clade</taxon>
        <taxon>NPAAA clade</taxon>
        <taxon>indigoferoid/millettioid clade</taxon>
        <taxon>Phaseoleae</taxon>
        <taxon>Glycine</taxon>
        <taxon>Glycine subgen. Soja</taxon>
    </lineage>
</organism>
<dbReference type="InterPro" id="IPR001584">
    <property type="entry name" value="Integrase_cat-core"/>
</dbReference>
<feature type="region of interest" description="Disordered" evidence="2">
    <location>
        <begin position="2121"/>
        <end position="2144"/>
    </location>
</feature>
<dbReference type="Pfam" id="PF07727">
    <property type="entry name" value="RVT_2"/>
    <property type="match status" value="1"/>
</dbReference>
<dbReference type="CDD" id="cd09272">
    <property type="entry name" value="RNase_HI_RT_Ty1"/>
    <property type="match status" value="1"/>
</dbReference>
<evidence type="ECO:0000256" key="2">
    <source>
        <dbReference type="SAM" id="MobiDB-lite"/>
    </source>
</evidence>
<dbReference type="Pfam" id="PF22936">
    <property type="entry name" value="Pol_BBD"/>
    <property type="match status" value="1"/>
</dbReference>
<dbReference type="Pfam" id="PF13976">
    <property type="entry name" value="gag_pre-integrs"/>
    <property type="match status" value="1"/>
</dbReference>
<dbReference type="InterPro" id="IPR012337">
    <property type="entry name" value="RNaseH-like_sf"/>
</dbReference>
<dbReference type="GO" id="GO:0004190">
    <property type="term" value="F:aspartic-type endopeptidase activity"/>
    <property type="evidence" value="ECO:0007669"/>
    <property type="project" value="UniProtKB-KW"/>
</dbReference>
<dbReference type="Pfam" id="PF00665">
    <property type="entry name" value="rve"/>
    <property type="match status" value="1"/>
</dbReference>
<evidence type="ECO:0000256" key="1">
    <source>
        <dbReference type="ARBA" id="ARBA00022750"/>
    </source>
</evidence>
<dbReference type="InterPro" id="IPR043502">
    <property type="entry name" value="DNA/RNA_pol_sf"/>
</dbReference>
<feature type="compositionally biased region" description="Basic residues" evidence="2">
    <location>
        <begin position="2125"/>
        <end position="2135"/>
    </location>
</feature>
<accession>A0A445FR60</accession>
<feature type="region of interest" description="Disordered" evidence="2">
    <location>
        <begin position="2571"/>
        <end position="2607"/>
    </location>
</feature>
<feature type="compositionally biased region" description="Polar residues" evidence="2">
    <location>
        <begin position="2065"/>
        <end position="2075"/>
    </location>
</feature>
<dbReference type="GO" id="GO:0015074">
    <property type="term" value="P:DNA integration"/>
    <property type="evidence" value="ECO:0007669"/>
    <property type="project" value="InterPro"/>
</dbReference>
<dbReference type="EMBL" id="QZWG01000018">
    <property type="protein sequence ID" value="RZB51391.1"/>
    <property type="molecule type" value="Genomic_DNA"/>
</dbReference>
<dbReference type="Pfam" id="PF14223">
    <property type="entry name" value="Retrotran_gag_2"/>
    <property type="match status" value="1"/>
</dbReference>
<name>A0A445FR60_GLYSO</name>
<feature type="compositionally biased region" description="Basic residues" evidence="2">
    <location>
        <begin position="2092"/>
        <end position="2102"/>
    </location>
</feature>
<evidence type="ECO:0000313" key="6">
    <source>
        <dbReference type="Proteomes" id="UP000289340"/>
    </source>
</evidence>
<dbReference type="Pfam" id="PF25597">
    <property type="entry name" value="SH3_retrovirus"/>
    <property type="match status" value="1"/>
</dbReference>
<sequence>MEINTLEEMESYLLSKLLDALRYYRRALPYALDNSFETFKGLLKSPLELTSHLQVSVLSLLVEYIEWCPDDVIPIRTPPMLYKYLQPFIKLLMFSPYNETRDLAYKLALAAMFSTGAFDGNLHEIAAWFLFLPGYHGKKPPVKILEVDVLQSLTLFVISFLCDAVSTLGNNLIKYWDILKNHAHCLEGGDDLSPQFSPFIICVLEKCLKVIRPKSGFCSLPKKSMVLLYTCNTVKYLLQTQVNAELLSALVHADLTERLGGSYECDEVFPEWKPLEDLLDFVESILHQQNYCIFSKNEESVLPDSSLGSALGSVNRLLNSGSGHEIAETTIAFISSIILEGTNKILTNMPSHAVIPHDLVGVPFSLLLSVLFLDYSVLHHASKLWPAMFYAGLDMAMSDLGIDGRNAAPVGTSDLALHPDSLTCSQLLDASEVDAVTFSIFLKQVPFHVIFPAMMCMSGPYISKLSKIQEFLLHKLSESNDSSLLPNLRLILFWTHRIQSCYDVNPIAEIEQLLNLCVILVGSLLAQLLVPESGYDWSINSAFYSSRRNIQVIKTIFCHPCVLISLSFSLGSCQNLANGNVENDFNMLNVVSNEGFHNFGNPILKILTMTLEYMWSLFGAHLCPSTAEDVANNFVKAFKGLQQKLFLDVRDRFELYICTKDVMPLLPTLYASHTLHRFLSPFQLLELVDWMFSRDKVDDLPIKKSSLFVGCSLAADAFSALSIYFQQSTENRAPYDLFWEMSQKNMKTDIFEQIYSKVVDFSVCFEIDSADRCLLEAVNLLYKQKIVQQETFHPLTSVMWKIIMVTPLKVLFHCIYKTNAKKAAFLHILTELSSLHSLIFGHLFLGTVNKSIHHDIGVMEHTFDPTLSEDQFLLLLPASLSYFSLISKRLREQSHKDFEHIPYFYSKILLKGFSQWKSFSSKDIFEEQYGEFFPSSAQELLRLIDLSLLGKSIHMLKYHFALNGPMKLKKRLNLFKSICPKFASHDDLMDCDCQVIDSYSLHQSLNIINRVVAKISLCKVLLFHEEAGGNFKDVAVKMKSKLGRSRIRFINILVDIWQFIVKKFSLASDQSRTPKGTNISLLYNHLEGFLLKNILELAGEMQNDLIQLQAISFLEQLIRSALLYRFGDFTTMKTLRVILSQLSEGRLSYDLYLQLLLAHSQFAPTLHSVCKQAGSFLKPVSSILKCLVIPSLDHCENDVKHRGLMTELSSGPLEIVKMLWILLRVKAHQIDLDNGNDINVNLKELHALLCHSYGATVNWIDLEIYNLMQHIESMSGLLSQNVKLDSETIEKWYRSQHSDTFPIDPDICVSTVLYFPYDRTIFDELPSVNKIEPDTVRKKVLHSQVEDKERYDPVFILRFSIHSLSKAYIEPVEFAGSGLLAIAFVSMSSPDQGIRRLAYGTLDKFKNALECQKKKDVLGLRLLLNSVQNSIEEPWQRIPSVIALFAAEASCVLLDPAHGHYAAISTFLTHSSKLNMRVIPMFDNFFWSTSVNFKAERSWMLRLVYAGMNSDDDVALYIRNSILEKLMSFYVSPLSDFVSKNLIIEVIKKSVKLHKITRHLVKHCSLFSWFSSLISVARQRLKVVNDVISSGSISKWLQNHGLEQLMELSSNLFNFLFHDATLANETVVLVNPFLQMIASVLKLSQKRKIYQPHFTLSIEGVYQMYQAGSACNQATKSIKPELALEAIIMSAPPASIFLMNQERLQSFLIWATTTALQSKSLQRLGSTESQFLRNNLREDFQENSVVSTFLRWLIASVIIGKLHKKSYNWDSEYAETHNLESLHSLLVHVKNTSGQRNDIDIGAEEVLASTIFHLQLRLGVNHEVLPSVVCALCLLMFGASKFAVSRTDLLKDYNALIASHSSRVQCPPEANPTWRWSFYQPWKDDSLELTDSQKMEEYHACLTLLVIVSNVLGVKSEDMKQEEWNLLDRQALGVIRLTLAKNVAFNIVNEKTTAGLMKALSDMYEKPSAANKVYLMRRLFNLKMGECISVTDHINEFNTILAQLESVQIKFEDEVKALILLSSLPDSWAATVTAVSSSTRENTLKLSDIRDLILSEDVRKRDSGESSSHVSNSALNIEGKGRTTQKGQNGRGRSKSRGKGQRKFQSDVTCWNCDKRGHFSNQYKAPKKNKSHKNKKRDDDESANAATDELDDALICSLDSPVDGKSLDIVGRGDINIKTSSGSLWTLHNVRHIPALKRNLISIGQLYDEGHHTTFGDGAWKVTKGNLIVARGKKRRSLYMIADEDMVAVTEAVNNSTMWHQRLGHMSEKGMKLMAAKGKLSSLKHVDVGACEHCILGKQKKVSFSRAGKTLKAEKLELVHTDVWGPAPVKSVGNSRYYVTFIDDSTRKVWVYFLKNKSDVFSVFKRWKTEVENQTSLKVKSLKSDNGGEYDSQEFKDFCSEHGIRMIKTIPGTPEQNGVAERMNRTLNERARCMRIQSGLPKAFWAEAINTAAYLINRGPSVPLNYQLPEEVWSGKEVKLSHLRIFGCVSYILTDSNSRDKLDPKARKCYFIGYGSDMYGYRFWDNQTKKVIRSRNVTFNENLFYKDKFSAESTCAGKLSEISEKATLEEISESDVANRNQSTGVEVESEPEPSTPPRKSSRISVPPDRYSPSLHYLLLTDAGEPECFSEAAQGNDTIEWELAMKDEMTFLQKNKTWSLTKLPEGKKALQNRWVYRLKEESDGRRRYKARLVVKGFQQKQGIDFTEIFSPVVKMTTIRVILSIVAAENFHLEQLDVKTAFLHGDLEEDIYMTQPECFEVPGKENLVCKLHKSLYGLKQAPRQWYKKFNEFMSNSGFKRCDMDHCCYVKKYTNSYVILVVYVDDMLIAGSSMAEINRPDIAHAVGVVSRFLSNPAKEHWKGVKWILRYLKGTSEMCLCFRKGNLTLQGFSDADLGGDFDTKKSTTCYIFTLGGTAVSWKSKLQDRVALSTTEAEYITISEAAKEMIWLKNFLNELGKEQDDAPMFSNSQSAISLAKNPVFHSRCKHIQLRYHFIRELINDGDLSLLKILGSENPADMLTKAVTTYKLRLCIASVGFQG</sequence>
<reference evidence="4 6" key="1">
    <citation type="submission" date="2018-09" db="EMBL/GenBank/DDBJ databases">
        <title>A high-quality reference genome of wild soybean provides a powerful tool to mine soybean genomes.</title>
        <authorList>
            <person name="Xie M."/>
            <person name="Chung C.Y.L."/>
            <person name="Li M.-W."/>
            <person name="Wong F.-L."/>
            <person name="Chan T.-F."/>
            <person name="Lam H.-M."/>
        </authorList>
    </citation>
    <scope>NUCLEOTIDE SEQUENCE [LARGE SCALE GENOMIC DNA]</scope>
    <source>
        <strain evidence="6">cv. W05</strain>
        <tissue evidence="4">Hypocotyl of etiolated seedlings</tissue>
    </source>
</reference>
<dbReference type="GO" id="GO:0000466">
    <property type="term" value="P:maturation of 5.8S rRNA from tricistronic rRNA transcript (SSU-rRNA, 5.8S rRNA, LSU-rRNA)"/>
    <property type="evidence" value="ECO:0007669"/>
    <property type="project" value="TreeGrafter"/>
</dbReference>
<dbReference type="Proteomes" id="UP000289340">
    <property type="component" value="Chromosome 18"/>
</dbReference>
<dbReference type="Pfam" id="PF16201">
    <property type="entry name" value="NopRA1"/>
    <property type="match status" value="1"/>
</dbReference>
<evidence type="ECO:0000259" key="3">
    <source>
        <dbReference type="PROSITE" id="PS50994"/>
    </source>
</evidence>
<dbReference type="SUPFAM" id="SSF56672">
    <property type="entry name" value="DNA/RNA polymerases"/>
    <property type="match status" value="1"/>
</dbReference>
<dbReference type="InterPro" id="IPR054722">
    <property type="entry name" value="PolX-like_BBD"/>
</dbReference>
<feature type="compositionally biased region" description="Polar residues" evidence="2">
    <location>
        <begin position="2575"/>
        <end position="2584"/>
    </location>
</feature>
<feature type="domain" description="Integrase catalytic" evidence="3">
    <location>
        <begin position="2311"/>
        <end position="2477"/>
    </location>
</feature>
<dbReference type="InterPro" id="IPR032436">
    <property type="entry name" value="URB1_C"/>
</dbReference>
<proteinExistence type="predicted"/>
<comment type="caution">
    <text evidence="4">The sequence shown here is derived from an EMBL/GenBank/DDBJ whole genome shotgun (WGS) entry which is preliminary data.</text>
</comment>
<dbReference type="InterPro" id="IPR057670">
    <property type="entry name" value="SH3_retrovirus"/>
</dbReference>
<protein>
    <submittedName>
        <fullName evidence="4">Nucleolar pre-ribosomal-associated protein 1 isoform B</fullName>
    </submittedName>
    <submittedName>
        <fullName evidence="5">Nucleolar pre-ribosomal-associated protein 1 isoform C</fullName>
    </submittedName>
</protein>
<dbReference type="InterPro" id="IPR039844">
    <property type="entry name" value="URB1"/>
</dbReference>
<keyword evidence="1" id="KW-0064">Aspartyl protease</keyword>
<dbReference type="PANTHER" id="PTHR13500:SF0">
    <property type="entry name" value="NUCLEOLAR PRE-RIBOSOMAL-ASSOCIATED PROTEIN 1"/>
    <property type="match status" value="1"/>
</dbReference>
<gene>
    <name evidence="4" type="ORF">D0Y65_047996</name>
</gene>
<keyword evidence="1" id="KW-0645">Protease</keyword>
<dbReference type="GO" id="GO:0000463">
    <property type="term" value="P:maturation of LSU-rRNA from tricistronic rRNA transcript (SSU-rRNA, 5.8S rRNA, LSU-rRNA)"/>
    <property type="evidence" value="ECO:0007669"/>
    <property type="project" value="TreeGrafter"/>
</dbReference>
<dbReference type="EMBL" id="QZWG01000018">
    <property type="protein sequence ID" value="RZB51390.1"/>
    <property type="molecule type" value="Genomic_DNA"/>
</dbReference>
<evidence type="ECO:0000313" key="5">
    <source>
        <dbReference type="EMBL" id="RZB51391.1"/>
    </source>
</evidence>
<dbReference type="Gene3D" id="3.30.420.10">
    <property type="entry name" value="Ribonuclease H-like superfamily/Ribonuclease H"/>
    <property type="match status" value="1"/>
</dbReference>
<dbReference type="InterPro" id="IPR036397">
    <property type="entry name" value="RNaseH_sf"/>
</dbReference>
<feature type="region of interest" description="Disordered" evidence="2">
    <location>
        <begin position="2060"/>
        <end position="2103"/>
    </location>
</feature>